<organism evidence="4 5">
    <name type="scientific">Campylobacter concisus</name>
    <dbReference type="NCBI Taxonomy" id="199"/>
    <lineage>
        <taxon>Bacteria</taxon>
        <taxon>Pseudomonadati</taxon>
        <taxon>Campylobacterota</taxon>
        <taxon>Epsilonproteobacteria</taxon>
        <taxon>Campylobacterales</taxon>
        <taxon>Campylobacteraceae</taxon>
        <taxon>Campylobacter</taxon>
    </lineage>
</organism>
<evidence type="ECO:0000313" key="4">
    <source>
        <dbReference type="EMBL" id="ALF48033.1"/>
    </source>
</evidence>
<dbReference type="AlphaFoldDB" id="A0A0M4SU39"/>
<evidence type="ECO:0000259" key="2">
    <source>
        <dbReference type="SMART" id="SM00062"/>
    </source>
</evidence>
<gene>
    <name evidence="4" type="ORF">CCON33237_1379</name>
</gene>
<dbReference type="RefSeq" id="WP_054196976.1">
    <property type="nucleotide sequence ID" value="NZ_CABMKQ010000042.1"/>
</dbReference>
<protein>
    <submittedName>
        <fullName evidence="4">Amino acid ABC transporter, periplasmic arginine/lysine/histidine-binding protein</fullName>
    </submittedName>
</protein>
<dbReference type="GeneID" id="28663058"/>
<sequence>MSKILKFLMASLVLFLLGCGDDANKKNAVNNAEEASKNVVYKVGSSADYPPFEYLDENNKIVGFEIDLLNEITKKTGIKFDVANMSFDGLISALKTGKIDIAISGMSATDERRKSVDFTKPYYFSENLFIRKKGSDVNKDNLKDKKISAQVGTLQEEAAKSITTKSIPAENVAAAIMSLNAGKIDVVLTDSPIGAEYLKQNPDLEEFLRVPDGTEGFAMAFDKGKHTELIKKIDAAIDELQKSGEFDKMLDKYGLKK</sequence>
<feature type="domain" description="Solute-binding protein family 3/N-terminal" evidence="2">
    <location>
        <begin position="40"/>
        <end position="257"/>
    </location>
</feature>
<keyword evidence="1" id="KW-0732">Signal</keyword>
<reference evidence="5" key="1">
    <citation type="submission" date="2015-08" db="EMBL/GenBank/DDBJ databases">
        <title>Comparative genomics of the Campylobacter concisus group.</title>
        <authorList>
            <person name="Miller W.G."/>
            <person name="Yee E."/>
            <person name="Chapman M.H."/>
            <person name="Huynh S."/>
            <person name="Bono J.L."/>
            <person name="On S.L.W."/>
            <person name="St Leger J."/>
            <person name="Foster G."/>
            <person name="Parker C.T."/>
        </authorList>
    </citation>
    <scope>NUCLEOTIDE SEQUENCE [LARGE SCALE GENOMIC DNA]</scope>
    <source>
        <strain evidence="5">ATCC 33237</strain>
    </source>
</reference>
<evidence type="ECO:0000313" key="5">
    <source>
        <dbReference type="Proteomes" id="UP000066049"/>
    </source>
</evidence>
<name>A0A0M4SU39_9BACT</name>
<accession>A0A0M4SU39</accession>
<dbReference type="SMART" id="SM00062">
    <property type="entry name" value="PBPb"/>
    <property type="match status" value="1"/>
</dbReference>
<dbReference type="InterPro" id="IPR001638">
    <property type="entry name" value="Solute-binding_3/MltF_N"/>
</dbReference>
<dbReference type="CDD" id="cd13624">
    <property type="entry name" value="PBP2_Arg_Lys_His"/>
    <property type="match status" value="1"/>
</dbReference>
<dbReference type="GO" id="GO:0015276">
    <property type="term" value="F:ligand-gated monoatomic ion channel activity"/>
    <property type="evidence" value="ECO:0007669"/>
    <property type="project" value="InterPro"/>
</dbReference>
<evidence type="ECO:0000256" key="1">
    <source>
        <dbReference type="ARBA" id="ARBA00022729"/>
    </source>
</evidence>
<dbReference type="PATRIC" id="fig|199.248.peg.1425"/>
<dbReference type="Gene3D" id="3.40.190.10">
    <property type="entry name" value="Periplasmic binding protein-like II"/>
    <property type="match status" value="2"/>
</dbReference>
<dbReference type="Pfam" id="PF00497">
    <property type="entry name" value="SBP_bac_3"/>
    <property type="match status" value="1"/>
</dbReference>
<dbReference type="InterPro" id="IPR001320">
    <property type="entry name" value="Iontro_rcpt_C"/>
</dbReference>
<dbReference type="EMBL" id="CP012541">
    <property type="protein sequence ID" value="ALF48033.1"/>
    <property type="molecule type" value="Genomic_DNA"/>
</dbReference>
<dbReference type="Proteomes" id="UP000066049">
    <property type="component" value="Chromosome"/>
</dbReference>
<dbReference type="SUPFAM" id="SSF53850">
    <property type="entry name" value="Periplasmic binding protein-like II"/>
    <property type="match status" value="1"/>
</dbReference>
<dbReference type="SMART" id="SM00079">
    <property type="entry name" value="PBPe"/>
    <property type="match status" value="1"/>
</dbReference>
<evidence type="ECO:0000259" key="3">
    <source>
        <dbReference type="SMART" id="SM00079"/>
    </source>
</evidence>
<dbReference type="PANTHER" id="PTHR35936">
    <property type="entry name" value="MEMBRANE-BOUND LYTIC MUREIN TRANSGLYCOSYLASE F"/>
    <property type="match status" value="1"/>
</dbReference>
<dbReference type="GO" id="GO:0016020">
    <property type="term" value="C:membrane"/>
    <property type="evidence" value="ECO:0007669"/>
    <property type="project" value="InterPro"/>
</dbReference>
<proteinExistence type="predicted"/>
<dbReference type="PANTHER" id="PTHR35936:SF17">
    <property type="entry name" value="ARGININE-BINDING EXTRACELLULAR PROTEIN ARTP"/>
    <property type="match status" value="1"/>
</dbReference>
<feature type="domain" description="Ionotropic glutamate receptor C-terminal" evidence="3">
    <location>
        <begin position="40"/>
        <end position="254"/>
    </location>
</feature>
<dbReference type="PROSITE" id="PS51257">
    <property type="entry name" value="PROKAR_LIPOPROTEIN"/>
    <property type="match status" value="1"/>
</dbReference>
<dbReference type="KEGG" id="ccoc:CCON33237_1379"/>